<dbReference type="InterPro" id="IPR036113">
    <property type="entry name" value="Asp/Glu-ADT_sf_sub_c"/>
</dbReference>
<dbReference type="EMBL" id="AP024110">
    <property type="protein sequence ID" value="BCM26103.1"/>
    <property type="molecule type" value="Genomic_DNA"/>
</dbReference>
<dbReference type="Gene3D" id="1.10.20.60">
    <property type="entry name" value="Glu-tRNAGln amidotransferase C subunit, N-terminal domain"/>
    <property type="match status" value="1"/>
</dbReference>
<dbReference type="GO" id="GO:0005524">
    <property type="term" value="F:ATP binding"/>
    <property type="evidence" value="ECO:0007669"/>
    <property type="project" value="UniProtKB-KW"/>
</dbReference>
<dbReference type="Proteomes" id="UP000826722">
    <property type="component" value="Chromosome"/>
</dbReference>
<dbReference type="PANTHER" id="PTHR15004:SF0">
    <property type="entry name" value="GLUTAMYL-TRNA(GLN) AMIDOTRANSFERASE SUBUNIT C, MITOCHONDRIAL"/>
    <property type="match status" value="1"/>
</dbReference>
<name>A0A8D5GES4_9PROT</name>
<dbReference type="RefSeq" id="WP_221764125.1">
    <property type="nucleotide sequence ID" value="NZ_AP024110.1"/>
</dbReference>
<dbReference type="InterPro" id="IPR003837">
    <property type="entry name" value="GatC"/>
</dbReference>
<proteinExistence type="inferred from homology"/>
<keyword evidence="1" id="KW-0547">Nucleotide-binding</keyword>
<dbReference type="Pfam" id="PF02686">
    <property type="entry name" value="GatC"/>
    <property type="match status" value="1"/>
</dbReference>
<gene>
    <name evidence="1 2" type="primary">gatC</name>
    <name evidence="2" type="ORF">ZMTM_23620</name>
</gene>
<dbReference type="HAMAP" id="MF_00122">
    <property type="entry name" value="GatC"/>
    <property type="match status" value="1"/>
</dbReference>
<comment type="catalytic activity">
    <reaction evidence="1">
        <text>L-aspartyl-tRNA(Asn) + L-glutamine + ATP + H2O = L-asparaginyl-tRNA(Asn) + L-glutamate + ADP + phosphate + 2 H(+)</text>
        <dbReference type="Rhea" id="RHEA:14513"/>
        <dbReference type="Rhea" id="RHEA-COMP:9674"/>
        <dbReference type="Rhea" id="RHEA-COMP:9677"/>
        <dbReference type="ChEBI" id="CHEBI:15377"/>
        <dbReference type="ChEBI" id="CHEBI:15378"/>
        <dbReference type="ChEBI" id="CHEBI:29985"/>
        <dbReference type="ChEBI" id="CHEBI:30616"/>
        <dbReference type="ChEBI" id="CHEBI:43474"/>
        <dbReference type="ChEBI" id="CHEBI:58359"/>
        <dbReference type="ChEBI" id="CHEBI:78515"/>
        <dbReference type="ChEBI" id="CHEBI:78516"/>
        <dbReference type="ChEBI" id="CHEBI:456216"/>
    </reaction>
</comment>
<keyword evidence="1" id="KW-0648">Protein biosynthesis</keyword>
<dbReference type="AlphaFoldDB" id="A0A8D5GES4"/>
<dbReference type="EC" id="6.3.5.-" evidence="1"/>
<evidence type="ECO:0000313" key="2">
    <source>
        <dbReference type="EMBL" id="BCM26103.1"/>
    </source>
</evidence>
<dbReference type="GO" id="GO:0070681">
    <property type="term" value="P:glutaminyl-tRNAGln biosynthesis via transamidation"/>
    <property type="evidence" value="ECO:0007669"/>
    <property type="project" value="TreeGrafter"/>
</dbReference>
<organism evidence="2 3">
    <name type="scientific">Methyloradius palustris</name>
    <dbReference type="NCBI Taxonomy" id="2778876"/>
    <lineage>
        <taxon>Bacteria</taxon>
        <taxon>Pseudomonadati</taxon>
        <taxon>Pseudomonadota</taxon>
        <taxon>Betaproteobacteria</taxon>
        <taxon>Nitrosomonadales</taxon>
        <taxon>Methylophilaceae</taxon>
        <taxon>Methyloradius</taxon>
    </lineage>
</organism>
<dbReference type="PANTHER" id="PTHR15004">
    <property type="entry name" value="GLUTAMYL-TRNA(GLN) AMIDOTRANSFERASE SUBUNIT C, MITOCHONDRIAL"/>
    <property type="match status" value="1"/>
</dbReference>
<evidence type="ECO:0000313" key="3">
    <source>
        <dbReference type="Proteomes" id="UP000826722"/>
    </source>
</evidence>
<dbReference type="GO" id="GO:0006412">
    <property type="term" value="P:translation"/>
    <property type="evidence" value="ECO:0007669"/>
    <property type="project" value="UniProtKB-UniRule"/>
</dbReference>
<protein>
    <recommendedName>
        <fullName evidence="1">Aspartyl/glutamyl-tRNA(Asn/Gln) amidotransferase subunit C</fullName>
        <shortName evidence="1">Asp/Glu-ADT subunit C</shortName>
        <ecNumber evidence="1">6.3.5.-</ecNumber>
    </recommendedName>
</protein>
<dbReference type="GO" id="GO:0050567">
    <property type="term" value="F:glutaminyl-tRNA synthase (glutamine-hydrolyzing) activity"/>
    <property type="evidence" value="ECO:0007669"/>
    <property type="project" value="UniProtKB-UniRule"/>
</dbReference>
<dbReference type="KEGG" id="mpau:ZMTM_23620"/>
<reference evidence="2" key="1">
    <citation type="journal article" date="2021" name="Arch. Microbiol.">
        <title>Methyloradius palustris gen. nov., sp. nov., a methanol-oxidizing bacterium isolated from snow.</title>
        <authorList>
            <person name="Miyadera T."/>
            <person name="Kojima H."/>
            <person name="Fukui M."/>
        </authorList>
    </citation>
    <scope>NUCLEOTIDE SEQUENCE</scope>
    <source>
        <strain evidence="2">Zm11</strain>
    </source>
</reference>
<dbReference type="NCBIfam" id="TIGR00135">
    <property type="entry name" value="gatC"/>
    <property type="match status" value="1"/>
</dbReference>
<evidence type="ECO:0000256" key="1">
    <source>
        <dbReference type="HAMAP-Rule" id="MF_00122"/>
    </source>
</evidence>
<sequence length="104" mass="11314">MSLSTTDIKRIAHLARIEVNDTEAEATLVKLTGILGLIEQMQAVDTTGVTPMSHSQDVSQRLREDVVTETDQRTLFQKNAPPVGNGSAEPAVEKGLYLVPKVIE</sequence>
<comment type="function">
    <text evidence="1">Allows the formation of correctly charged Asn-tRNA(Asn) or Gln-tRNA(Gln) through the transamidation of misacylated Asp-tRNA(Asn) or Glu-tRNA(Gln) in organisms which lack either or both of asparaginyl-tRNA or glutaminyl-tRNA synthetases. The reaction takes place in the presence of glutamine and ATP through an activated phospho-Asp-tRNA(Asn) or phospho-Glu-tRNA(Gln).</text>
</comment>
<dbReference type="GO" id="GO:0006450">
    <property type="term" value="P:regulation of translational fidelity"/>
    <property type="evidence" value="ECO:0007669"/>
    <property type="project" value="InterPro"/>
</dbReference>
<accession>A0A8D5GES4</accession>
<keyword evidence="1" id="KW-0436">Ligase</keyword>
<keyword evidence="3" id="KW-1185">Reference proteome</keyword>
<keyword evidence="1" id="KW-0067">ATP-binding</keyword>
<comment type="subunit">
    <text evidence="1">Heterotrimer of A, B and C subunits.</text>
</comment>
<comment type="similarity">
    <text evidence="1">Belongs to the GatC family.</text>
</comment>
<comment type="catalytic activity">
    <reaction evidence="1">
        <text>L-glutamyl-tRNA(Gln) + L-glutamine + ATP + H2O = L-glutaminyl-tRNA(Gln) + L-glutamate + ADP + phosphate + H(+)</text>
        <dbReference type="Rhea" id="RHEA:17521"/>
        <dbReference type="Rhea" id="RHEA-COMP:9681"/>
        <dbReference type="Rhea" id="RHEA-COMP:9684"/>
        <dbReference type="ChEBI" id="CHEBI:15377"/>
        <dbReference type="ChEBI" id="CHEBI:15378"/>
        <dbReference type="ChEBI" id="CHEBI:29985"/>
        <dbReference type="ChEBI" id="CHEBI:30616"/>
        <dbReference type="ChEBI" id="CHEBI:43474"/>
        <dbReference type="ChEBI" id="CHEBI:58359"/>
        <dbReference type="ChEBI" id="CHEBI:78520"/>
        <dbReference type="ChEBI" id="CHEBI:78521"/>
        <dbReference type="ChEBI" id="CHEBI:456216"/>
    </reaction>
</comment>
<dbReference type="SUPFAM" id="SSF141000">
    <property type="entry name" value="Glu-tRNAGln amidotransferase C subunit"/>
    <property type="match status" value="1"/>
</dbReference>